<reference evidence="3 4" key="1">
    <citation type="submission" date="2020-08" db="EMBL/GenBank/DDBJ databases">
        <title>Novel species isolated from subtropical streams in China.</title>
        <authorList>
            <person name="Lu H."/>
        </authorList>
    </citation>
    <scope>NUCLEOTIDE SEQUENCE [LARGE SCALE GENOMIC DNA]</scope>
    <source>
        <strain evidence="3 4">KACC 16656</strain>
    </source>
</reference>
<feature type="domain" description="Bacterial Ig-like" evidence="2">
    <location>
        <begin position="1920"/>
        <end position="2024"/>
    </location>
</feature>
<dbReference type="InterPro" id="IPR044048">
    <property type="entry name" value="Big_12"/>
</dbReference>
<dbReference type="Pfam" id="PF14252">
    <property type="entry name" value="DUF4347"/>
    <property type="match status" value="1"/>
</dbReference>
<feature type="domain" description="DUF4347" evidence="1">
    <location>
        <begin position="50"/>
        <end position="212"/>
    </location>
</feature>
<feature type="domain" description="Bacterial Ig-like" evidence="2">
    <location>
        <begin position="686"/>
        <end position="788"/>
    </location>
</feature>
<feature type="domain" description="Bacterial Ig-like" evidence="2">
    <location>
        <begin position="1401"/>
        <end position="1500"/>
    </location>
</feature>
<feature type="domain" description="Bacterial Ig-like" evidence="2">
    <location>
        <begin position="1197"/>
        <end position="1298"/>
    </location>
</feature>
<dbReference type="PANTHER" id="PTHR34677:SF3">
    <property type="entry name" value="BACTERIAL IG-LIKE DOMAIN-CONTAINING PROTEIN"/>
    <property type="match status" value="1"/>
</dbReference>
<feature type="domain" description="Bacterial Ig-like" evidence="2">
    <location>
        <begin position="482"/>
        <end position="583"/>
    </location>
</feature>
<dbReference type="InterPro" id="IPR018391">
    <property type="entry name" value="PQQ_b-propeller_rpt"/>
</dbReference>
<organism evidence="3 4">
    <name type="scientific">Undibacterium seohonense</name>
    <dbReference type="NCBI Taxonomy" id="1344950"/>
    <lineage>
        <taxon>Bacteria</taxon>
        <taxon>Pseudomonadati</taxon>
        <taxon>Pseudomonadota</taxon>
        <taxon>Betaproteobacteria</taxon>
        <taxon>Burkholderiales</taxon>
        <taxon>Oxalobacteraceae</taxon>
        <taxon>Undibacterium</taxon>
    </lineage>
</organism>
<dbReference type="InterPro" id="IPR025592">
    <property type="entry name" value="DUF4347"/>
</dbReference>
<dbReference type="SMART" id="SM00564">
    <property type="entry name" value="PQQ"/>
    <property type="match status" value="6"/>
</dbReference>
<dbReference type="EMBL" id="JACOFW010000006">
    <property type="protein sequence ID" value="MBC3807163.1"/>
    <property type="molecule type" value="Genomic_DNA"/>
</dbReference>
<evidence type="ECO:0000259" key="1">
    <source>
        <dbReference type="Pfam" id="PF14252"/>
    </source>
</evidence>
<sequence>MTKFTINDKTGLYIRPAYQELSDAFEPFGSDSIGQPAHNSPPTESAKREIVFIEDNVRNISALREAIGAGKEIHILDSTRDGLQQIAQILAGQTGIDALHLISHGKAASINLGALILDQSTIDAHASELASIGASLNQNADILLYGCEVGANQGTALLNRLASLTGADIAASNDLTGSIKFAADWDLEISTGNIEASNISNPQLAATYLDVLNINSALITFDNGTGVFTDVGGYANAGQNVAYQILDADPNYVLRIDGLNQGINRDPGNYVTIDFNATNTETRVDFTFAAGQIFDADSLEIWNQTSSPTQNLTFIGLDASDNQIVTQNFTILSGAFVATPITLTGFDGIKTLRIVETGGGNIYYMNLDQIALSNIRPPDTTPPTVTISVSDTAVKVGDTPTVTFTFSEAVTGFSNADVTSIPNGNLSAVSSSDGGITYTATFTPNAGVEDASNLFTVNMTGVADAAANVGVGSTNSNNFSIDTQRPGVTVTLADSNLTAGETTTATFTFTEIVSGFTLADITASGSGSLGALSTSDNITYTATFTPTASTNDATNVITVDKTGVTDAAANAGSGSSSSANYTVNTVRPTVTVNVSDTALQIGDTSLVTFTFSEAVTGFTNADLSIANGSLTAVSSGDGITWTATFTPTLSITDTTNIITVTNSGYTSIASGNTGSGTTNSNNYAIDTERPVLSISLADSNLIFGESSLVTFNFTEAVTSFDNTDITGIPNGSLSAVSSSNGGITWTATYTPNASLQDASNVITVDMTTLTDLAGNAGLGTTDTGNFAIDTLRPDVAITLSDTTLSAGETTTVTFTFTEAVSGFTNADITVEGGTLGTLSTVDNVVYTATFTPTASLLDSTNVITVDKTGVTDTAGNVGSGSSSSANYIVSTVGPTVSATFSDTALVIGDTAVVTFTFSEAVTGFSNADLNVVNGNLSAVGTSDGGITWTANFTPDVSVADATNVITITNSGYTSVASGNAGSGTTDSANYAIDTVRPTATIVVADNSLLAGETSLVTITFNEAVTNFSNADLTIANGTLSVVSSGDGGITWTATLTPTTSVSDTTNLITLDNTTLNDLAGNAGTGTTDSNNYAVQTVRPTVSVTVGDTALQIGDTPTVTFTFSEAVTGFTNADLTIANGTLSPVGSSDGGITWTATLTPTLSIEDTSNLITVTNTGYANAVGNTGTGSTNSNNYAVDTLRPTATIVVADNALKAGETSLVTITFSEAVTGFDNSDLTVANGSLTAVGSSDGGITWTATLTPTVSIEDTTNLINLNNIGVTDAAGNTGSGTTDSNNYAIDTLSPTVSIGVSDTALKTGDTATVTFTFSEAVTNFTNADVSFPNGALGPVSSGDGGTTWTATFTPSADIEDSSNVISVALAGLTDLAGNAGTGTSTSSNYAIDTLRPSIIDIALTDASLTVGETAILSLNFTEAVSGLTIGDITVDNAVPSALSTPDGGTTWNFTVTPNASATNLASFVHVNYANVTDTAGNVGVGIGNFGSFVIDTARPALVGSVTVSDNALKIGDTSTVSFAFTEAVTNLTSADLSTPNGSISNLNSADGGITWTATLTPSISVSDSTNVVTLDLTTITDLRGNAGLGTSSSSNYAVDTVRPALASAITFSDSALAIGETATIGFTFTEAVTGFTTADILSPNGVLSNLITGDGGITWTATFTPSPSTYSATNILTLDYTGIVDLAGNAGSGTATSSNYVVDTVRPTLASAMAISDAALKIGDTATVTFTFTEAVTNFTTADVTVENGVLSNLSTANSGITWTATLTPNASVTDTSNILTLDYTGITDLAGNAGTGSVTSGNYTIDTVRPTVSSNMSFADSALVIGDTSLMTIVFSEAVTGLSTADFTVANGALSALSSSDGGITWTATLTPNASVSDTTNTISLDNTSYTDLNGNAGTGTTVSPNYTIDTLRPTATITLSDNDLSLIDTALVTFTFSEPVIGFTNADLTLPVTTPMGALSPVSSSDGGLTWTATYTPPFGVFDATNLITLDTSGVVDAVGNAGAGNVNSPNFVISTVNIAPSLGGATGGLSTTDMARILPFTGITVTDPDFGAMETAIISIDNVLKGSFTPNSLALSGFYTNDGGVTYLHDAVSPSDMQAAIRALVFEPNPARLSVGTSDVTTFTIVVRDQHLASASNSSTTLTISNVNSAPTDILLSDAIVSQSEGANAIVGTLSAVDRNIGDTHTFSLAAANAFNDNTKFALVGNSLKVINPASMTEKDYFVAVQVTDANGLSFTKKLTVSLDDDIAPYITSIETLRSPRPTITTGSYIVKFNESVTGVSIDDFFLSSSNGTTAHLSSVTALTGNAYRVYFDQIVGTGVLNLNLKTSGTGISDLFGNSLPSAVPLAPIESSASMTDTQATEVIPQVSVVGVQQAQDFIVM</sequence>
<keyword evidence="4" id="KW-1185">Reference proteome</keyword>
<dbReference type="Proteomes" id="UP000648257">
    <property type="component" value="Unassembled WGS sequence"/>
</dbReference>
<dbReference type="RefSeq" id="WP_186922254.1">
    <property type="nucleotide sequence ID" value="NZ_JACOFW010000006.1"/>
</dbReference>
<name>A0ABR6X3A9_9BURK</name>
<feature type="domain" description="Bacterial Ig-like" evidence="2">
    <location>
        <begin position="993"/>
        <end position="1094"/>
    </location>
</feature>
<dbReference type="Pfam" id="PF19078">
    <property type="entry name" value="Big_12"/>
    <property type="match status" value="16"/>
</dbReference>
<feature type="domain" description="Bacterial Ig-like" evidence="2">
    <location>
        <begin position="891"/>
        <end position="992"/>
    </location>
</feature>
<comment type="caution">
    <text evidence="3">The sequence shown here is derived from an EMBL/GenBank/DDBJ whole genome shotgun (WGS) entry which is preliminary data.</text>
</comment>
<dbReference type="PANTHER" id="PTHR34677">
    <property type="match status" value="1"/>
</dbReference>
<proteinExistence type="predicted"/>
<evidence type="ECO:0000313" key="3">
    <source>
        <dbReference type="EMBL" id="MBC3807163.1"/>
    </source>
</evidence>
<feature type="domain" description="Bacterial Ig-like" evidence="2">
    <location>
        <begin position="1299"/>
        <end position="1400"/>
    </location>
</feature>
<feature type="domain" description="Bacterial Ig-like" evidence="2">
    <location>
        <begin position="1816"/>
        <end position="1919"/>
    </location>
</feature>
<feature type="domain" description="Bacterial Ig-like" evidence="2">
    <location>
        <begin position="789"/>
        <end position="888"/>
    </location>
</feature>
<feature type="domain" description="Bacterial Ig-like" evidence="2">
    <location>
        <begin position="585"/>
        <end position="685"/>
    </location>
</feature>
<protein>
    <submittedName>
        <fullName evidence="3">DUF4347 domain-containing protein</fullName>
    </submittedName>
</protein>
<evidence type="ECO:0000259" key="2">
    <source>
        <dbReference type="Pfam" id="PF19078"/>
    </source>
</evidence>
<gene>
    <name evidence="3" type="ORF">H8K52_07370</name>
</gene>
<feature type="domain" description="Bacterial Ig-like" evidence="2">
    <location>
        <begin position="1608"/>
        <end position="1711"/>
    </location>
</feature>
<feature type="domain" description="Bacterial Ig-like" evidence="2">
    <location>
        <begin position="1712"/>
        <end position="1815"/>
    </location>
</feature>
<accession>A0ABR6X3A9</accession>
<feature type="domain" description="Bacterial Ig-like" evidence="2">
    <location>
        <begin position="1504"/>
        <end position="1607"/>
    </location>
</feature>
<feature type="domain" description="Bacterial Ig-like" evidence="2">
    <location>
        <begin position="1096"/>
        <end position="1196"/>
    </location>
</feature>
<evidence type="ECO:0000313" key="4">
    <source>
        <dbReference type="Proteomes" id="UP000648257"/>
    </source>
</evidence>
<feature type="domain" description="Bacterial Ig-like" evidence="2">
    <location>
        <begin position="379"/>
        <end position="481"/>
    </location>
</feature>